<evidence type="ECO:0008006" key="3">
    <source>
        <dbReference type="Google" id="ProtNLM"/>
    </source>
</evidence>
<feature type="non-terminal residue" evidence="1">
    <location>
        <position position="1"/>
    </location>
</feature>
<evidence type="ECO:0000313" key="2">
    <source>
        <dbReference type="Proteomes" id="UP000289758"/>
    </source>
</evidence>
<gene>
    <name evidence="1" type="ORF">CRV07_15340</name>
</gene>
<dbReference type="EMBL" id="PDKK01000041">
    <property type="protein sequence ID" value="RXJ99815.1"/>
    <property type="molecule type" value="Genomic_DNA"/>
</dbReference>
<dbReference type="NCBIfam" id="NF033510">
    <property type="entry name" value="Ca_tandemer"/>
    <property type="match status" value="2"/>
</dbReference>
<proteinExistence type="predicted"/>
<accession>A0A4Q1AHX1</accession>
<protein>
    <recommendedName>
        <fullName evidence="3">RTX toxin</fullName>
    </recommendedName>
</protein>
<dbReference type="InterPro" id="IPR013783">
    <property type="entry name" value="Ig-like_fold"/>
</dbReference>
<dbReference type="AlphaFoldDB" id="A0A4Q1AHX1"/>
<dbReference type="InterPro" id="IPR049826">
    <property type="entry name" value="Ig-like_ice"/>
</dbReference>
<dbReference type="NCBIfam" id="NF012196">
    <property type="entry name" value="Ig_like_ice"/>
    <property type="match status" value="2"/>
</dbReference>
<feature type="non-terminal residue" evidence="1">
    <location>
        <position position="252"/>
    </location>
</feature>
<keyword evidence="2" id="KW-1185">Reference proteome</keyword>
<sequence>TYSVDVATSDLLADNSVEVDVVSTDAAGNSVTSEGSRDISVDLEAESGTVTVNTIAGDDVINASESGAETIAVSGTATGGDIQAGDSVTVSVNGTDYTTTVQADGTYSVDVATSDLLADNSVEVDVVSTDAAGNSVTSEGSRDISVDLEAESGTVTVNTIAGDDVINASESGAETIAVSGTATGGDIQAGDSVTVSVNGTDYTTTVQADGTYSVDVATSDLLADNSVEVDVVSTDAAGNSVTSEGSRDISVD</sequence>
<dbReference type="Gene3D" id="2.60.40.10">
    <property type="entry name" value="Immunoglobulins"/>
    <property type="match status" value="3"/>
</dbReference>
<reference evidence="1 2" key="1">
    <citation type="submission" date="2017-10" db="EMBL/GenBank/DDBJ databases">
        <title>Genomics of the genus Arcobacter.</title>
        <authorList>
            <person name="Perez-Cataluna A."/>
            <person name="Figueras M.J."/>
        </authorList>
    </citation>
    <scope>NUCLEOTIDE SEQUENCE [LARGE SCALE GENOMIC DNA]</scope>
    <source>
        <strain evidence="1 2">CECT 8441</strain>
    </source>
</reference>
<organism evidence="1 2">
    <name type="scientific">Halarcobacter ebronensis</name>
    <dbReference type="NCBI Taxonomy" id="1462615"/>
    <lineage>
        <taxon>Bacteria</taxon>
        <taxon>Pseudomonadati</taxon>
        <taxon>Campylobacterota</taxon>
        <taxon>Epsilonproteobacteria</taxon>
        <taxon>Campylobacterales</taxon>
        <taxon>Arcobacteraceae</taxon>
        <taxon>Halarcobacter</taxon>
    </lineage>
</organism>
<evidence type="ECO:0000313" key="1">
    <source>
        <dbReference type="EMBL" id="RXJ99815.1"/>
    </source>
</evidence>
<comment type="caution">
    <text evidence="1">The sequence shown here is derived from an EMBL/GenBank/DDBJ whole genome shotgun (WGS) entry which is preliminary data.</text>
</comment>
<name>A0A4Q1AHX1_9BACT</name>
<dbReference type="OrthoDB" id="8612583at2"/>
<dbReference type="RefSeq" id="WP_129088461.1">
    <property type="nucleotide sequence ID" value="NZ_PDKK01000041.1"/>
</dbReference>
<dbReference type="Proteomes" id="UP000289758">
    <property type="component" value="Unassembled WGS sequence"/>
</dbReference>